<gene>
    <name evidence="1" type="ORF">DW839_18265</name>
</gene>
<dbReference type="EMBL" id="QSHZ01000020">
    <property type="protein sequence ID" value="RHC54644.1"/>
    <property type="molecule type" value="Genomic_DNA"/>
</dbReference>
<dbReference type="Proteomes" id="UP000283975">
    <property type="component" value="Unassembled WGS sequence"/>
</dbReference>
<comment type="caution">
    <text evidence="1">The sequence shown here is derived from an EMBL/GenBank/DDBJ whole genome shotgun (WGS) entry which is preliminary data.</text>
</comment>
<evidence type="ECO:0000313" key="1">
    <source>
        <dbReference type="EMBL" id="RHC54644.1"/>
    </source>
</evidence>
<evidence type="ECO:0000313" key="2">
    <source>
        <dbReference type="Proteomes" id="UP000283975"/>
    </source>
</evidence>
<proteinExistence type="predicted"/>
<sequence length="74" mass="9455">MKELMSYIPKKYRLYIMDFYKDNEDNTYWLSLKCDEKYHFEEYFAEYTIHEDTIMEVLRVFREHIKEKPKQNRE</sequence>
<reference evidence="1 2" key="1">
    <citation type="submission" date="2018-08" db="EMBL/GenBank/DDBJ databases">
        <title>A genome reference for cultivated species of the human gut microbiota.</title>
        <authorList>
            <person name="Zou Y."/>
            <person name="Xue W."/>
            <person name="Luo G."/>
        </authorList>
    </citation>
    <scope>NUCLEOTIDE SEQUENCE [LARGE SCALE GENOMIC DNA]</scope>
    <source>
        <strain evidence="1 2">AM35-14</strain>
    </source>
</reference>
<dbReference type="AlphaFoldDB" id="A0A414ASY3"/>
<accession>A0A414ASY3</accession>
<protein>
    <submittedName>
        <fullName evidence="1">Uncharacterized protein</fullName>
    </submittedName>
</protein>
<name>A0A414ASY3_9FIRM</name>
<organism evidence="1 2">
    <name type="scientific">Enterocloster bolteae</name>
    <dbReference type="NCBI Taxonomy" id="208479"/>
    <lineage>
        <taxon>Bacteria</taxon>
        <taxon>Bacillati</taxon>
        <taxon>Bacillota</taxon>
        <taxon>Clostridia</taxon>
        <taxon>Lachnospirales</taxon>
        <taxon>Lachnospiraceae</taxon>
        <taxon>Enterocloster</taxon>
    </lineage>
</organism>